<evidence type="ECO:0000313" key="4">
    <source>
        <dbReference type="EMBL" id="QQD24587.1"/>
    </source>
</evidence>
<dbReference type="Gene3D" id="3.30.420.10">
    <property type="entry name" value="Ribonuclease H-like superfamily/Ribonuclease H"/>
    <property type="match status" value="1"/>
</dbReference>
<dbReference type="NCBIfam" id="NF006601">
    <property type="entry name" value="PRK09145.1"/>
    <property type="match status" value="1"/>
</dbReference>
<dbReference type="EMBL" id="CP046056">
    <property type="protein sequence ID" value="QQD24587.1"/>
    <property type="molecule type" value="Genomic_DNA"/>
</dbReference>
<dbReference type="InterPro" id="IPR012337">
    <property type="entry name" value="RNaseH-like_sf"/>
</dbReference>
<dbReference type="SUPFAM" id="SSF53098">
    <property type="entry name" value="Ribonuclease H-like"/>
    <property type="match status" value="1"/>
</dbReference>
<dbReference type="GO" id="GO:0006259">
    <property type="term" value="P:DNA metabolic process"/>
    <property type="evidence" value="ECO:0007669"/>
    <property type="project" value="UniProtKB-ARBA"/>
</dbReference>
<proteinExistence type="predicted"/>
<evidence type="ECO:0000256" key="1">
    <source>
        <dbReference type="ARBA" id="ARBA00022722"/>
    </source>
</evidence>
<dbReference type="RefSeq" id="WP_228344647.1">
    <property type="nucleotide sequence ID" value="NZ_CP046056.1"/>
</dbReference>
<dbReference type="CDD" id="cd06127">
    <property type="entry name" value="DEDDh"/>
    <property type="match status" value="1"/>
</dbReference>
<evidence type="ECO:0000256" key="2">
    <source>
        <dbReference type="ARBA" id="ARBA00022839"/>
    </source>
</evidence>
<dbReference type="AlphaFoldDB" id="A0A9X7UVU2"/>
<reference evidence="4 5" key="1">
    <citation type="submission" date="2019-11" db="EMBL/GenBank/DDBJ databases">
        <title>Venatorbacter sp. nov. a predator of Campylobacter and other Gram-negative bacteria.</title>
        <authorList>
            <person name="Saeedi A."/>
            <person name="Cummings N.J."/>
            <person name="Connerton I.F."/>
            <person name="Connerton P.L."/>
        </authorList>
    </citation>
    <scope>NUCLEOTIDE SEQUENCE [LARGE SCALE GENOMIC DNA]</scope>
    <source>
        <strain evidence="4">XL5</strain>
    </source>
</reference>
<feature type="domain" description="Exonuclease" evidence="3">
    <location>
        <begin position="31"/>
        <end position="203"/>
    </location>
</feature>
<keyword evidence="5" id="KW-1185">Reference proteome</keyword>
<protein>
    <submittedName>
        <fullName evidence="4">3'-5' exonuclease</fullName>
    </submittedName>
</protein>
<keyword evidence="1" id="KW-0540">Nuclease</keyword>
<dbReference type="PANTHER" id="PTHR30231">
    <property type="entry name" value="DNA POLYMERASE III SUBUNIT EPSILON"/>
    <property type="match status" value="1"/>
</dbReference>
<evidence type="ECO:0000313" key="5">
    <source>
        <dbReference type="Proteomes" id="UP000596074"/>
    </source>
</evidence>
<dbReference type="Proteomes" id="UP000596074">
    <property type="component" value="Chromosome"/>
</dbReference>
<accession>A0A9X7UVU2</accession>
<dbReference type="GO" id="GO:0003676">
    <property type="term" value="F:nucleic acid binding"/>
    <property type="evidence" value="ECO:0007669"/>
    <property type="project" value="InterPro"/>
</dbReference>
<dbReference type="Pfam" id="PF00929">
    <property type="entry name" value="RNase_T"/>
    <property type="match status" value="1"/>
</dbReference>
<name>A0A9X7UVU2_9GAMM</name>
<sequence length="203" mass="23494">MMPFWLRQLIPGYQLPKGRWQHLAEPYKGDEVVVLDCETSIFDKKKGELLSIAAVCVKGGEIRLSQALDLVVNSNAITDPDAVRVHYLRREDRHKGVAVSEAIENLLDFVGNRPIVGYYIDYDRAILNRYIRQLYNFELPNRFIDVADLYTLRKRRVHPQMPVGLKFEDIAEDLKVPVIERHTAMGDVISTALMYIKLVHFKR</sequence>
<evidence type="ECO:0000259" key="3">
    <source>
        <dbReference type="SMART" id="SM00479"/>
    </source>
</evidence>
<dbReference type="InterPro" id="IPR013520">
    <property type="entry name" value="Ribonucl_H"/>
</dbReference>
<keyword evidence="2 4" id="KW-0269">Exonuclease</keyword>
<keyword evidence="2 4" id="KW-0378">Hydrolase</keyword>
<dbReference type="InterPro" id="IPR036397">
    <property type="entry name" value="RNaseH_sf"/>
</dbReference>
<dbReference type="KEGG" id="vcw:GJQ55_08995"/>
<dbReference type="GO" id="GO:0008408">
    <property type="term" value="F:3'-5' exonuclease activity"/>
    <property type="evidence" value="ECO:0007669"/>
    <property type="project" value="TreeGrafter"/>
</dbReference>
<dbReference type="GO" id="GO:0005829">
    <property type="term" value="C:cytosol"/>
    <property type="evidence" value="ECO:0007669"/>
    <property type="project" value="TreeGrafter"/>
</dbReference>
<organism evidence="4 5">
    <name type="scientific">Venatoribacter cucullus</name>
    <dbReference type="NCBI Taxonomy" id="2661630"/>
    <lineage>
        <taxon>Bacteria</taxon>
        <taxon>Pseudomonadati</taxon>
        <taxon>Pseudomonadota</taxon>
        <taxon>Gammaproteobacteria</taxon>
        <taxon>Oceanospirillales</taxon>
        <taxon>Oceanospirillaceae</taxon>
        <taxon>Venatoribacter</taxon>
    </lineage>
</organism>
<gene>
    <name evidence="4" type="ORF">GJQ55_08995</name>
</gene>
<dbReference type="PANTHER" id="PTHR30231:SF7">
    <property type="entry name" value="BLR4117 PROTEIN"/>
    <property type="match status" value="1"/>
</dbReference>
<dbReference type="SMART" id="SM00479">
    <property type="entry name" value="EXOIII"/>
    <property type="match status" value="1"/>
</dbReference>